<dbReference type="PANTHER" id="PTHR43133:SF46">
    <property type="entry name" value="RNA POLYMERASE SIGMA-70 FACTOR ECF SUBFAMILY"/>
    <property type="match status" value="1"/>
</dbReference>
<keyword evidence="3" id="KW-0731">Sigma factor</keyword>
<dbReference type="InterPro" id="IPR013324">
    <property type="entry name" value="RNA_pol_sigma_r3/r4-like"/>
</dbReference>
<dbReference type="InterPro" id="IPR007627">
    <property type="entry name" value="RNA_pol_sigma70_r2"/>
</dbReference>
<dbReference type="InterPro" id="IPR013249">
    <property type="entry name" value="RNA_pol_sigma70_r4_t2"/>
</dbReference>
<accession>A0A3D4VBX8</accession>
<reference evidence="8 9" key="1">
    <citation type="journal article" date="2018" name="Nat. Biotechnol.">
        <title>A standardized bacterial taxonomy based on genome phylogeny substantially revises the tree of life.</title>
        <authorList>
            <person name="Parks D.H."/>
            <person name="Chuvochina M."/>
            <person name="Waite D.W."/>
            <person name="Rinke C."/>
            <person name="Skarshewski A."/>
            <person name="Chaumeil P.A."/>
            <person name="Hugenholtz P."/>
        </authorList>
    </citation>
    <scope>NUCLEOTIDE SEQUENCE [LARGE SCALE GENOMIC DNA]</scope>
    <source>
        <strain evidence="8">UBA8844</strain>
    </source>
</reference>
<feature type="domain" description="RNA polymerase sigma factor 70 region 4 type 2" evidence="7">
    <location>
        <begin position="127"/>
        <end position="178"/>
    </location>
</feature>
<evidence type="ECO:0000256" key="2">
    <source>
        <dbReference type="ARBA" id="ARBA00023015"/>
    </source>
</evidence>
<sequence length="215" mass="23775">MRRPPLSTDAPVTDTELIDRLKAGDHGAERDFYERHVDRVYRLILRMSGRPELAQEWTQDTFLRAFSRIEQFRGDSALSSWLHVIAVSITLNGLRTHKRREAFAAPLEEATTVARWSGESDPDLKVRLRAAIAALPDGTRRVFVMHDVEGFTHEEIGEALGVAVGTSKSQLFRAREKLRVALAAFAPSASMGSPVTASAMTTSVRTSSQIGKESA</sequence>
<evidence type="ECO:0000313" key="9">
    <source>
        <dbReference type="Proteomes" id="UP000264071"/>
    </source>
</evidence>
<evidence type="ECO:0000256" key="3">
    <source>
        <dbReference type="ARBA" id="ARBA00023082"/>
    </source>
</evidence>
<evidence type="ECO:0000256" key="1">
    <source>
        <dbReference type="ARBA" id="ARBA00010641"/>
    </source>
</evidence>
<dbReference type="InterPro" id="IPR036388">
    <property type="entry name" value="WH-like_DNA-bd_sf"/>
</dbReference>
<gene>
    <name evidence="8" type="ORF">DGD08_13065</name>
</gene>
<dbReference type="GO" id="GO:0003677">
    <property type="term" value="F:DNA binding"/>
    <property type="evidence" value="ECO:0007669"/>
    <property type="project" value="InterPro"/>
</dbReference>
<dbReference type="InterPro" id="IPR014284">
    <property type="entry name" value="RNA_pol_sigma-70_dom"/>
</dbReference>
<organism evidence="8 9">
    <name type="scientific">Gemmatimonas aurantiaca</name>
    <dbReference type="NCBI Taxonomy" id="173480"/>
    <lineage>
        <taxon>Bacteria</taxon>
        <taxon>Pseudomonadati</taxon>
        <taxon>Gemmatimonadota</taxon>
        <taxon>Gemmatimonadia</taxon>
        <taxon>Gemmatimonadales</taxon>
        <taxon>Gemmatimonadaceae</taxon>
        <taxon>Gemmatimonas</taxon>
    </lineage>
</organism>
<dbReference type="AlphaFoldDB" id="A0A3D4VBX8"/>
<dbReference type="InterPro" id="IPR039425">
    <property type="entry name" value="RNA_pol_sigma-70-like"/>
</dbReference>
<name>A0A3D4VBX8_9BACT</name>
<dbReference type="Gene3D" id="1.10.10.10">
    <property type="entry name" value="Winged helix-like DNA-binding domain superfamily/Winged helix DNA-binding domain"/>
    <property type="match status" value="1"/>
</dbReference>
<comment type="similarity">
    <text evidence="1">Belongs to the sigma-70 factor family. ECF subfamily.</text>
</comment>
<evidence type="ECO:0000256" key="4">
    <source>
        <dbReference type="ARBA" id="ARBA00023163"/>
    </source>
</evidence>
<dbReference type="Gene3D" id="1.10.1740.10">
    <property type="match status" value="1"/>
</dbReference>
<proteinExistence type="inferred from homology"/>
<evidence type="ECO:0000256" key="5">
    <source>
        <dbReference type="SAM" id="MobiDB-lite"/>
    </source>
</evidence>
<dbReference type="PANTHER" id="PTHR43133">
    <property type="entry name" value="RNA POLYMERASE ECF-TYPE SIGMA FACTO"/>
    <property type="match status" value="1"/>
</dbReference>
<dbReference type="GO" id="GO:0016987">
    <property type="term" value="F:sigma factor activity"/>
    <property type="evidence" value="ECO:0007669"/>
    <property type="project" value="UniProtKB-KW"/>
</dbReference>
<dbReference type="Pfam" id="PF08281">
    <property type="entry name" value="Sigma70_r4_2"/>
    <property type="match status" value="1"/>
</dbReference>
<comment type="caution">
    <text evidence="8">The sequence shown here is derived from an EMBL/GenBank/DDBJ whole genome shotgun (WGS) entry which is preliminary data.</text>
</comment>
<feature type="domain" description="RNA polymerase sigma-70 region 2" evidence="6">
    <location>
        <begin position="32"/>
        <end position="100"/>
    </location>
</feature>
<dbReference type="EMBL" id="DPIY01000010">
    <property type="protein sequence ID" value="HCT58128.1"/>
    <property type="molecule type" value="Genomic_DNA"/>
</dbReference>
<keyword evidence="4" id="KW-0804">Transcription</keyword>
<dbReference type="Proteomes" id="UP000264071">
    <property type="component" value="Unassembled WGS sequence"/>
</dbReference>
<dbReference type="SUPFAM" id="SSF88659">
    <property type="entry name" value="Sigma3 and sigma4 domains of RNA polymerase sigma factors"/>
    <property type="match status" value="1"/>
</dbReference>
<dbReference type="GO" id="GO:0006352">
    <property type="term" value="P:DNA-templated transcription initiation"/>
    <property type="evidence" value="ECO:0007669"/>
    <property type="project" value="InterPro"/>
</dbReference>
<protein>
    <submittedName>
        <fullName evidence="8">RNA polymerase subunit sigma-70</fullName>
    </submittedName>
</protein>
<dbReference type="SUPFAM" id="SSF88946">
    <property type="entry name" value="Sigma2 domain of RNA polymerase sigma factors"/>
    <property type="match status" value="1"/>
</dbReference>
<feature type="region of interest" description="Disordered" evidence="5">
    <location>
        <begin position="191"/>
        <end position="215"/>
    </location>
</feature>
<evidence type="ECO:0000313" key="8">
    <source>
        <dbReference type="EMBL" id="HCT58128.1"/>
    </source>
</evidence>
<dbReference type="CDD" id="cd06171">
    <property type="entry name" value="Sigma70_r4"/>
    <property type="match status" value="1"/>
</dbReference>
<evidence type="ECO:0000259" key="7">
    <source>
        <dbReference type="Pfam" id="PF08281"/>
    </source>
</evidence>
<dbReference type="NCBIfam" id="TIGR02937">
    <property type="entry name" value="sigma70-ECF"/>
    <property type="match status" value="1"/>
</dbReference>
<dbReference type="Pfam" id="PF04542">
    <property type="entry name" value="Sigma70_r2"/>
    <property type="match status" value="1"/>
</dbReference>
<keyword evidence="2" id="KW-0805">Transcription regulation</keyword>
<evidence type="ECO:0000259" key="6">
    <source>
        <dbReference type="Pfam" id="PF04542"/>
    </source>
</evidence>
<dbReference type="InterPro" id="IPR013325">
    <property type="entry name" value="RNA_pol_sigma_r2"/>
</dbReference>